<dbReference type="EMBL" id="JH712069">
    <property type="protein sequence ID" value="EFO22100.1"/>
    <property type="molecule type" value="Genomic_DNA"/>
</dbReference>
<feature type="signal peptide" evidence="1">
    <location>
        <begin position="1"/>
        <end position="25"/>
    </location>
</feature>
<evidence type="ECO:0000313" key="4">
    <source>
        <dbReference type="WBParaSite" id="EN70_6298"/>
    </source>
</evidence>
<evidence type="ECO:0000313" key="2">
    <source>
        <dbReference type="EMBL" id="EFO22100.1"/>
    </source>
</evidence>
<dbReference type="OMA" id="MTIMNIK"/>
<accession>A0A1I7VU56</accession>
<dbReference type="KEGG" id="loa:LOAG_06385"/>
<dbReference type="GeneID" id="9943795"/>
<evidence type="ECO:0000313" key="3">
    <source>
        <dbReference type="Proteomes" id="UP000095285"/>
    </source>
</evidence>
<protein>
    <submittedName>
        <fullName evidence="4">DUF2807 domain-containing protein</fullName>
    </submittedName>
</protein>
<reference evidence="4" key="2">
    <citation type="submission" date="2016-11" db="UniProtKB">
        <authorList>
            <consortium name="WormBaseParasite"/>
        </authorList>
    </citation>
    <scope>IDENTIFICATION</scope>
</reference>
<dbReference type="WBParaSite" id="EN70_6298">
    <property type="protein sequence ID" value="EN70_6298"/>
    <property type="gene ID" value="EN70_6298"/>
</dbReference>
<organism evidence="3 4">
    <name type="scientific">Loa loa</name>
    <name type="common">Eye worm</name>
    <name type="synonym">Filaria loa</name>
    <dbReference type="NCBI Taxonomy" id="7209"/>
    <lineage>
        <taxon>Eukaryota</taxon>
        <taxon>Metazoa</taxon>
        <taxon>Ecdysozoa</taxon>
        <taxon>Nematoda</taxon>
        <taxon>Chromadorea</taxon>
        <taxon>Rhabditida</taxon>
        <taxon>Spirurina</taxon>
        <taxon>Spiruromorpha</taxon>
        <taxon>Filarioidea</taxon>
        <taxon>Onchocercidae</taxon>
        <taxon>Loa</taxon>
    </lineage>
</organism>
<keyword evidence="3" id="KW-1185">Reference proteome</keyword>
<evidence type="ECO:0000256" key="1">
    <source>
        <dbReference type="SAM" id="SignalP"/>
    </source>
</evidence>
<gene>
    <name evidence="2 4" type="ORF">LOAG_06385</name>
</gene>
<dbReference type="RefSeq" id="XP_003141968.1">
    <property type="nucleotide sequence ID" value="XM_003141920.1"/>
</dbReference>
<dbReference type="AlphaFoldDB" id="A0A1I7VU56"/>
<name>A0A1I7VU56_LOALO</name>
<dbReference type="OrthoDB" id="5856107at2759"/>
<reference evidence="2 3" key="1">
    <citation type="submission" date="2012-04" db="EMBL/GenBank/DDBJ databases">
        <title>The Genome Sequence of Loa loa.</title>
        <authorList>
            <consortium name="The Broad Institute Genome Sequencing Platform"/>
            <consortium name="Broad Institute Genome Sequencing Center for Infectious Disease"/>
            <person name="Nutman T.B."/>
            <person name="Fink D.L."/>
            <person name="Russ C."/>
            <person name="Young S."/>
            <person name="Zeng Q."/>
            <person name="Gargeya S."/>
            <person name="Alvarado L."/>
            <person name="Berlin A."/>
            <person name="Chapman S.B."/>
            <person name="Chen Z."/>
            <person name="Freedman E."/>
            <person name="Gellesch M."/>
            <person name="Goldberg J."/>
            <person name="Griggs A."/>
            <person name="Gujja S."/>
            <person name="Heilman E.R."/>
            <person name="Heiman D."/>
            <person name="Howarth C."/>
            <person name="Mehta T."/>
            <person name="Neiman D."/>
            <person name="Pearson M."/>
            <person name="Roberts A."/>
            <person name="Saif S."/>
            <person name="Shea T."/>
            <person name="Shenoy N."/>
            <person name="Sisk P."/>
            <person name="Stolte C."/>
            <person name="Sykes S."/>
            <person name="White J."/>
            <person name="Yandava C."/>
            <person name="Haas B."/>
            <person name="Henn M.R."/>
            <person name="Nusbaum C."/>
            <person name="Birren B."/>
        </authorList>
    </citation>
    <scope>NUCLEOTIDE SEQUENCE [LARGE SCALE GENOMIC DNA]</scope>
</reference>
<sequence length="109" mass="12213">MKIVSTGCMLLLSANLLALLQETNGATAVMLVKLGDTVDIYFGKDVTMIKTAEILVNDSKLTNFARKKFGNRIEWRNGKMTIMNIKSIDLSTFLYNLHDKPMAISLEEK</sequence>
<dbReference type="CTD" id="9943795"/>
<keyword evidence="1" id="KW-0732">Signal</keyword>
<dbReference type="Proteomes" id="UP000095285">
    <property type="component" value="Unassembled WGS sequence"/>
</dbReference>
<proteinExistence type="predicted"/>
<feature type="chain" id="PRO_5010340552" evidence="1">
    <location>
        <begin position="26"/>
        <end position="109"/>
    </location>
</feature>
<accession>A0A1S0TXX6</accession>